<name>A0ABX6YKT4_9MICO</name>
<keyword evidence="3" id="KW-0328">Glycosyltransferase</keyword>
<dbReference type="EMBL" id="CP061169">
    <property type="protein sequence ID" value="QPZ39413.1"/>
    <property type="molecule type" value="Genomic_DNA"/>
</dbReference>
<evidence type="ECO:0000256" key="2">
    <source>
        <dbReference type="ARBA" id="ARBA00006739"/>
    </source>
</evidence>
<evidence type="ECO:0000256" key="3">
    <source>
        <dbReference type="ARBA" id="ARBA00022676"/>
    </source>
</evidence>
<evidence type="ECO:0000256" key="1">
    <source>
        <dbReference type="ARBA" id="ARBA00004776"/>
    </source>
</evidence>
<dbReference type="InterPro" id="IPR045699">
    <property type="entry name" value="GlfT2_C"/>
</dbReference>
<dbReference type="SUPFAM" id="SSF53448">
    <property type="entry name" value="Nucleotide-diphospho-sugar transferases"/>
    <property type="match status" value="1"/>
</dbReference>
<evidence type="ECO:0000259" key="5">
    <source>
        <dbReference type="Pfam" id="PF17994"/>
    </source>
</evidence>
<comment type="pathway">
    <text evidence="1">Cell wall biogenesis; cell wall polysaccharide biosynthesis.</text>
</comment>
<sequence>MWTALQNVVFPLDRDPDVLPLYSDPETWTTIDGQNVKVSNNAHIDNVLSRTRAQVTAGRRVSFASYFNAFPASYWQHWTNVKRVRLELSTSGSGTVLIYRSNSQGAQQRVESRRVSGSEISRFDLTLKSFGDGGWYWFELEADKDDLILERGTWLTDAKQKSSGKASLGTTTFNKPDYCVNTLDALAQSPEVLEVIDKIFIIDQGTQKVADEDGFSTVSDKLGDQLEIITQPNLGGSGGFSRSMAETLKRDDSDFLILLDDDVKIEPESILRAVAFARHSKRPSIVGGHMFDLLNRPVLHAFAEIVDEKPFIWRPQHRELFPHDFRNTNLRQTRWMHSRMDADYNGWWFCLIPKKVIQEVGLSLPAFIKWDDSEYSLRARSKGFPTISLPGVALWHVSWLDKDDSIDWQAYFHARNRLVAGLLHSRFAKGGGLLLDSFRLDLKHLLSMQYYAVTLRHMALRDVLSGPDHMHRQLSTQLSVLRNAAASFSEMTVLRTDDEIPPTNHGKQVFPVPPPYSSAPGPRGLSLALFTTKMTLRHWFTSPTVANRKRPQVELAKRDATWFRTPHFDSALISTADGSGKSWFKRDRNTFRHLLAESFSLHRQLRDGWSTLSKSYQSALPDITSVDSWNSTFGN</sequence>
<reference evidence="7 8" key="1">
    <citation type="submission" date="2020-12" db="EMBL/GenBank/DDBJ databases">
        <title>Microbacterium sp. HY060.</title>
        <authorList>
            <person name="Zhou J."/>
        </authorList>
    </citation>
    <scope>NUCLEOTIDE SEQUENCE [LARGE SCALE GENOMIC DNA]</scope>
    <source>
        <strain evidence="7 8">HY60</strain>
    </source>
</reference>
<accession>A0ABX6YKT4</accession>
<evidence type="ECO:0000256" key="4">
    <source>
        <dbReference type="ARBA" id="ARBA00022679"/>
    </source>
</evidence>
<dbReference type="Proteomes" id="UP000662814">
    <property type="component" value="Chromosome"/>
</dbReference>
<feature type="domain" description="Galactofuranosyltransferase GlfT2 N-terminal" evidence="5">
    <location>
        <begin position="38"/>
        <end position="157"/>
    </location>
</feature>
<organism evidence="7 8">
    <name type="scientific">Paramicrobacterium chengjingii</name>
    <dbReference type="NCBI Taxonomy" id="2769067"/>
    <lineage>
        <taxon>Bacteria</taxon>
        <taxon>Bacillati</taxon>
        <taxon>Actinomycetota</taxon>
        <taxon>Actinomycetes</taxon>
        <taxon>Micrococcales</taxon>
        <taxon>Microbacteriaceae</taxon>
        <taxon>Paramicrobacterium</taxon>
    </lineage>
</organism>
<evidence type="ECO:0000259" key="6">
    <source>
        <dbReference type="Pfam" id="PF19320"/>
    </source>
</evidence>
<feature type="domain" description="Galactofuranosyltransferase-2 C-terminal" evidence="6">
    <location>
        <begin position="434"/>
        <end position="634"/>
    </location>
</feature>
<evidence type="ECO:0000313" key="8">
    <source>
        <dbReference type="Proteomes" id="UP000662814"/>
    </source>
</evidence>
<proteinExistence type="inferred from homology"/>
<dbReference type="RefSeq" id="WP_166988786.1">
    <property type="nucleotide sequence ID" value="NZ_CP061169.1"/>
</dbReference>
<keyword evidence="4" id="KW-0808">Transferase</keyword>
<evidence type="ECO:0000313" key="7">
    <source>
        <dbReference type="EMBL" id="QPZ39413.1"/>
    </source>
</evidence>
<dbReference type="InterPro" id="IPR029044">
    <property type="entry name" value="Nucleotide-diphossugar_trans"/>
</dbReference>
<dbReference type="InterPro" id="IPR040492">
    <property type="entry name" value="GlfT2_N"/>
</dbReference>
<gene>
    <name evidence="7" type="ORF">HCR76_04950</name>
</gene>
<dbReference type="Gene3D" id="3.90.550.60">
    <property type="match status" value="1"/>
</dbReference>
<dbReference type="PANTHER" id="PTHR43179:SF12">
    <property type="entry name" value="GALACTOFURANOSYLTRANSFERASE GLFT2"/>
    <property type="match status" value="1"/>
</dbReference>
<comment type="similarity">
    <text evidence="2">Belongs to the glycosyltransferase 2 family.</text>
</comment>
<dbReference type="Pfam" id="PF19320">
    <property type="entry name" value="GlfT2_domain3"/>
    <property type="match status" value="1"/>
</dbReference>
<dbReference type="PANTHER" id="PTHR43179">
    <property type="entry name" value="RHAMNOSYLTRANSFERASE WBBL"/>
    <property type="match status" value="1"/>
</dbReference>
<keyword evidence="8" id="KW-1185">Reference proteome</keyword>
<dbReference type="Pfam" id="PF13641">
    <property type="entry name" value="Glyco_tranf_2_3"/>
    <property type="match status" value="1"/>
</dbReference>
<protein>
    <submittedName>
        <fullName evidence="7">Glycosyltransferase</fullName>
    </submittedName>
</protein>
<dbReference type="Pfam" id="PF17994">
    <property type="entry name" value="Glft2_N"/>
    <property type="match status" value="1"/>
</dbReference>